<keyword evidence="1" id="KW-0548">Nucleotidyltransferase</keyword>
<dbReference type="GO" id="GO:0000781">
    <property type="term" value="C:chromosome, telomeric region"/>
    <property type="evidence" value="ECO:0007669"/>
    <property type="project" value="UniProtKB-SubCell"/>
</dbReference>
<comment type="function">
    <text evidence="1">Telomerase is a ribonucleoprotein enzyme essential for the replication of chromosome termini in most eukaryotes. It elongates telomeres. It is a reverse transcriptase that adds simple sequence repeats to chromosome ends by copying a template sequence within the RNA component of the enzyme.</text>
</comment>
<dbReference type="Gene3D" id="1.10.132.70">
    <property type="match status" value="1"/>
</dbReference>
<dbReference type="PANTHER" id="PTHR12066:SF0">
    <property type="entry name" value="TELOMERASE REVERSE TRANSCRIPTASE"/>
    <property type="match status" value="1"/>
</dbReference>
<comment type="similarity">
    <text evidence="1">Belongs to the reverse transcriptase family. Telomerase subfamily.</text>
</comment>
<dbReference type="GO" id="GO:0046872">
    <property type="term" value="F:metal ion binding"/>
    <property type="evidence" value="ECO:0007669"/>
    <property type="project" value="UniProtKB-KW"/>
</dbReference>
<dbReference type="GO" id="GO:0070034">
    <property type="term" value="F:telomerase RNA binding"/>
    <property type="evidence" value="ECO:0007669"/>
    <property type="project" value="TreeGrafter"/>
</dbReference>
<dbReference type="GO" id="GO:0007004">
    <property type="term" value="P:telomere maintenance via telomerase"/>
    <property type="evidence" value="ECO:0007669"/>
    <property type="project" value="TreeGrafter"/>
</dbReference>
<feature type="region of interest" description="Disordered" evidence="2">
    <location>
        <begin position="651"/>
        <end position="671"/>
    </location>
</feature>
<keyword evidence="4" id="KW-1185">Reference proteome</keyword>
<name>A0A066WCK0_TILAU</name>
<comment type="caution">
    <text evidence="3">The sequence shown here is derived from an EMBL/GenBank/DDBJ whole genome shotgun (WGS) entry which is preliminary data.</text>
</comment>
<evidence type="ECO:0000256" key="1">
    <source>
        <dbReference type="RuleBase" id="RU365061"/>
    </source>
</evidence>
<evidence type="ECO:0000256" key="2">
    <source>
        <dbReference type="SAM" id="MobiDB-lite"/>
    </source>
</evidence>
<keyword evidence="1" id="KW-0779">Telomere</keyword>
<comment type="subcellular location">
    <subcellularLocation>
        <location evidence="1">Nucleus</location>
    </subcellularLocation>
    <subcellularLocation>
        <location evidence="1">Chromosome</location>
        <location evidence="1">Telomere</location>
    </subcellularLocation>
</comment>
<organism evidence="3 4">
    <name type="scientific">Tilletiaria anomala (strain ATCC 24038 / CBS 436.72 / UBC 951)</name>
    <dbReference type="NCBI Taxonomy" id="1037660"/>
    <lineage>
        <taxon>Eukaryota</taxon>
        <taxon>Fungi</taxon>
        <taxon>Dikarya</taxon>
        <taxon>Basidiomycota</taxon>
        <taxon>Ustilaginomycotina</taxon>
        <taxon>Exobasidiomycetes</taxon>
        <taxon>Georgefischeriales</taxon>
        <taxon>Tilletiariaceae</taxon>
        <taxon>Tilletiaria</taxon>
    </lineage>
</organism>
<dbReference type="EMBL" id="JMSN01000024">
    <property type="protein sequence ID" value="KDN48500.1"/>
    <property type="molecule type" value="Genomic_DNA"/>
</dbReference>
<keyword evidence="1" id="KW-0695">RNA-directed DNA polymerase</keyword>
<keyword evidence="1" id="KW-0539">Nucleus</keyword>
<feature type="region of interest" description="Disordered" evidence="2">
    <location>
        <begin position="251"/>
        <end position="272"/>
    </location>
</feature>
<dbReference type="Proteomes" id="UP000027361">
    <property type="component" value="Unassembled WGS sequence"/>
</dbReference>
<dbReference type="HOGENOM" id="CLU_329048_0_0_1"/>
<feature type="region of interest" description="Disordered" evidence="2">
    <location>
        <begin position="746"/>
        <end position="772"/>
    </location>
</feature>
<dbReference type="PANTHER" id="PTHR12066">
    <property type="entry name" value="TELOMERASE REVERSE TRANSCRIPTASE"/>
    <property type="match status" value="1"/>
</dbReference>
<dbReference type="GeneID" id="25267861"/>
<gene>
    <name evidence="3" type="ORF">K437DRAFT_83068</name>
</gene>
<feature type="compositionally biased region" description="Gly residues" evidence="2">
    <location>
        <begin position="518"/>
        <end position="528"/>
    </location>
</feature>
<reference evidence="3 4" key="1">
    <citation type="submission" date="2014-05" db="EMBL/GenBank/DDBJ databases">
        <title>Draft genome sequence of a rare smut relative, Tilletiaria anomala UBC 951.</title>
        <authorList>
            <consortium name="DOE Joint Genome Institute"/>
            <person name="Toome M."/>
            <person name="Kuo A."/>
            <person name="Henrissat B."/>
            <person name="Lipzen A."/>
            <person name="Tritt A."/>
            <person name="Yoshinaga Y."/>
            <person name="Zane M."/>
            <person name="Barry K."/>
            <person name="Grigoriev I.V."/>
            <person name="Spatafora J.W."/>
            <person name="Aimea M.C."/>
        </authorList>
    </citation>
    <scope>NUCLEOTIDE SEQUENCE [LARGE SCALE GENOMIC DNA]</scope>
    <source>
        <strain evidence="3 4">UBC 951</strain>
    </source>
</reference>
<keyword evidence="1" id="KW-0460">Magnesium</keyword>
<feature type="compositionally biased region" description="Polar residues" evidence="2">
    <location>
        <begin position="356"/>
        <end position="366"/>
    </location>
</feature>
<proteinExistence type="inferred from homology"/>
<dbReference type="GO" id="GO:0042162">
    <property type="term" value="F:telomeric DNA binding"/>
    <property type="evidence" value="ECO:0007669"/>
    <property type="project" value="TreeGrafter"/>
</dbReference>
<dbReference type="GO" id="GO:0003720">
    <property type="term" value="F:telomerase activity"/>
    <property type="evidence" value="ECO:0007669"/>
    <property type="project" value="InterPro"/>
</dbReference>
<feature type="compositionally biased region" description="Basic residues" evidence="2">
    <location>
        <begin position="333"/>
        <end position="343"/>
    </location>
</feature>
<comment type="catalytic activity">
    <reaction evidence="1">
        <text>DNA(n) + a 2'-deoxyribonucleoside 5'-triphosphate = DNA(n+1) + diphosphate</text>
        <dbReference type="Rhea" id="RHEA:22508"/>
        <dbReference type="Rhea" id="RHEA-COMP:17339"/>
        <dbReference type="Rhea" id="RHEA-COMP:17340"/>
        <dbReference type="ChEBI" id="CHEBI:33019"/>
        <dbReference type="ChEBI" id="CHEBI:61560"/>
        <dbReference type="ChEBI" id="CHEBI:173112"/>
        <dbReference type="EC" id="2.7.7.49"/>
    </reaction>
</comment>
<dbReference type="STRING" id="1037660.A0A066WCK0"/>
<dbReference type="InParanoid" id="A0A066WCK0"/>
<feature type="compositionally biased region" description="Basic and acidic residues" evidence="2">
    <location>
        <begin position="251"/>
        <end position="271"/>
    </location>
</feature>
<dbReference type="InterPro" id="IPR003545">
    <property type="entry name" value="Telomerase_RT"/>
</dbReference>
<feature type="region of interest" description="Disordered" evidence="2">
    <location>
        <begin position="518"/>
        <end position="565"/>
    </location>
</feature>
<dbReference type="EC" id="2.7.7.49" evidence="1"/>
<dbReference type="AlphaFoldDB" id="A0A066WCK0"/>
<evidence type="ECO:0000313" key="4">
    <source>
        <dbReference type="Proteomes" id="UP000027361"/>
    </source>
</evidence>
<keyword evidence="1" id="KW-0808">Transferase</keyword>
<dbReference type="GO" id="GO:0000333">
    <property type="term" value="C:telomerase catalytic core complex"/>
    <property type="evidence" value="ECO:0007669"/>
    <property type="project" value="TreeGrafter"/>
</dbReference>
<keyword evidence="1" id="KW-0158">Chromosome</keyword>
<keyword evidence="1" id="KW-0479">Metal-binding</keyword>
<dbReference type="OrthoDB" id="289721at2759"/>
<sequence length="873" mass="95279">MPALEHIHDGINCSAYHHHPVLSRVYPHVFTLSAYFQSLFPPRQYNQLISAVAEQLASAAKLSDVDGRKLTRDEQLEKARDKATEWMDAYLVGVHESPPPQQDTDDESQCSTALTPASLHSLQDLIFISQQILLAQRPSPSSKHPPANILTLGYRPADERSSSFRLPLPLPFALAEAASALSLHVHPAACARAITNYALNTSLTHILESPLFHALADTTTGSAYRHSALLVHIFTSTSLFRRIDAGLHSDHLSQRGTETKAEGGGKRDSRQGPHQCYFQLCGRPLPDVVQAQAQEALVGASNGASGAKRKLRGHDGFLSIRNDSTEATAAIRRKRTRRGKTRGRSQWVGHPAFHGQDQQQEPQGISSLIPPPHAGTKVSYNLLKCKHPTHCASISATGRVSQACAHENLPRAPQSKSGTCWMRPLTSIALVRSRTFYARPTLDRMKKVCTGLPPSHVFQRSRKAGMVNHCYSSDPHTAVGASQNIGGLRVGKGIGAAAAAKFIFPRLNSSSKAFSHPEGGGGIFGGNGHRQRGLGRTTSAASSRDAVSDGLGTTRRRWRAHQTQTARRARHVLKYIFPRQYGLHNVFTSATSASGYGNAAGPGLGAGDNAGSGPTSAAGAGFVTAQRFVDYVSREAEIAYHVARRGRRPKSAGMSAFIPSSRPPSTVAGGVPARAQVQARTRPAAAFKTPWRLKPVLPIVHHMLQRHDRLNYRALLNRCAKNMVPRRMSQEERTLLARSLAEVADRPDRTHVHRSGGCGNADRNGHGDGVDTSSKLDVAAEVEGDASHEWRKVKRAEQRRSGHEETDSVKKAVAMEHLAKPVFQHFVVMHTQVTRFAIQVFRYIIPNAMLGSKHNRRVLEKCEFSSRRSQARG</sequence>
<accession>A0A066WCK0</accession>
<dbReference type="RefSeq" id="XP_013244156.1">
    <property type="nucleotide sequence ID" value="XM_013388702.1"/>
</dbReference>
<evidence type="ECO:0000313" key="3">
    <source>
        <dbReference type="EMBL" id="KDN48500.1"/>
    </source>
</evidence>
<feature type="region of interest" description="Disordered" evidence="2">
    <location>
        <begin position="333"/>
        <end position="371"/>
    </location>
</feature>
<protein>
    <recommendedName>
        <fullName evidence="1">Telomerase reverse transcriptase</fullName>
        <ecNumber evidence="1">2.7.7.49</ecNumber>
    </recommendedName>
    <alternativeName>
        <fullName evidence="1">Telomerase catalytic subunit</fullName>
    </alternativeName>
</protein>